<evidence type="ECO:0000313" key="3">
    <source>
        <dbReference type="Proteomes" id="UP001141327"/>
    </source>
</evidence>
<keyword evidence="1" id="KW-0732">Signal</keyword>
<comment type="caution">
    <text evidence="2">The sequence shown here is derived from an EMBL/GenBank/DDBJ whole genome shotgun (WGS) entry which is preliminary data.</text>
</comment>
<dbReference type="Gene3D" id="1.50.10.10">
    <property type="match status" value="2"/>
</dbReference>
<accession>A0ABQ8UME9</accession>
<feature type="signal peptide" evidence="1">
    <location>
        <begin position="1"/>
        <end position="18"/>
    </location>
</feature>
<feature type="chain" id="PRO_5046188289" evidence="1">
    <location>
        <begin position="19"/>
        <end position="839"/>
    </location>
</feature>
<dbReference type="Proteomes" id="UP001141327">
    <property type="component" value="Unassembled WGS sequence"/>
</dbReference>
<sequence>MRRVCALLFFLLPLLVSAESKYGLPSMFLSNWKDMTMTWATNRNFNKQNPIRPNGPTGLRISANWAVSALSQDTFAIDWNGAMYGSNSNYWDGVSLLIPQTGEWKTTFTTDGSRSLPFQLVRSYYMPPNEPFYIVDYAITAPQSATGISTVRLLDLVVSDHPASSQLLYGWRCTPSQYGGAPTDGLNEADRDLYMVDARKTGGFYFSMGAFQPVSRHQVGGVKISANVWLRSMLPFHSLHSPHSPRHPTRITTGAQASGLPGRPGGTATINPGQTVHLSFFRTVQVDWRPAVDASLRARGATAQSWISQTATSYAHFLAQGKRPKGLDADTQLMFDASVMLLKNSQNPTVGTIVASFHPSYGYKTWTRDGLFAALILSEAGYDAEATAYVRWMATAELRAATGEGFHTCYDYWTGAPVGFVEPQYGRSRIRITTPSRATAAPTPMSRPLRLTGPSARLVHFRVTWRAWNPADSSGAFLMGVYHTLVQGQSADAFKARTRQIEDFFLNNGGYQGLAAPDYSIWEVRPWVPCLPRPIRICAPGTGDSGETPALVDACVCLVASLGASRPPGHVARLITHTPTLSSSQESSDPHSGQGLPLSHFSFTQAMAFGGLIAAGKLEDAWGNANRAAACRQRAADIQKAANGLLWITTPAGGYFARGLWNDTGRLDDRADSSSLATIYLGLTTGDRARWHYEHMVANLTQNGGGALSRYWNDPFFFDSIYNPAGIAEVGAAGAPWGVTSMFGAWVELMMGKVDPTHIHAWSHQPFLRHQGQAVTARLQWMVKHAAAGMLPVGEAVDGVSGEFVWSSAPDLYESGGVFVWTVLMQQGLARMPNPAEWK</sequence>
<gene>
    <name evidence="2" type="ORF">PAPYR_5416</name>
</gene>
<dbReference type="InterPro" id="IPR012341">
    <property type="entry name" value="6hp_glycosidase-like_sf"/>
</dbReference>
<protein>
    <submittedName>
        <fullName evidence="2">Carbohydrate-binding family 6 protein</fullName>
    </submittedName>
</protein>
<evidence type="ECO:0000313" key="2">
    <source>
        <dbReference type="EMBL" id="KAJ4458882.1"/>
    </source>
</evidence>
<dbReference type="InterPro" id="IPR008928">
    <property type="entry name" value="6-hairpin_glycosidase_sf"/>
</dbReference>
<dbReference type="PANTHER" id="PTHR31616:SF0">
    <property type="entry name" value="GLUCAN 1,4-ALPHA-GLUCOSIDASE"/>
    <property type="match status" value="1"/>
</dbReference>
<keyword evidence="3" id="KW-1185">Reference proteome</keyword>
<name>A0ABQ8UME9_9EUKA</name>
<dbReference type="EMBL" id="JAPMOS010000025">
    <property type="protein sequence ID" value="KAJ4458882.1"/>
    <property type="molecule type" value="Genomic_DNA"/>
</dbReference>
<organism evidence="2 3">
    <name type="scientific">Paratrimastix pyriformis</name>
    <dbReference type="NCBI Taxonomy" id="342808"/>
    <lineage>
        <taxon>Eukaryota</taxon>
        <taxon>Metamonada</taxon>
        <taxon>Preaxostyla</taxon>
        <taxon>Paratrimastigidae</taxon>
        <taxon>Paratrimastix</taxon>
    </lineage>
</organism>
<proteinExistence type="predicted"/>
<reference evidence="2" key="1">
    <citation type="journal article" date="2022" name="bioRxiv">
        <title>Genomics of Preaxostyla Flagellates Illuminates Evolutionary Transitions and the Path Towards Mitochondrial Loss.</title>
        <authorList>
            <person name="Novak L.V.F."/>
            <person name="Treitli S.C."/>
            <person name="Pyrih J."/>
            <person name="Halakuc P."/>
            <person name="Pipaliya S.V."/>
            <person name="Vacek V."/>
            <person name="Brzon O."/>
            <person name="Soukal P."/>
            <person name="Eme L."/>
            <person name="Dacks J.B."/>
            <person name="Karnkowska A."/>
            <person name="Elias M."/>
            <person name="Hampl V."/>
        </authorList>
    </citation>
    <scope>NUCLEOTIDE SEQUENCE</scope>
    <source>
        <strain evidence="2">RCP-MX</strain>
    </source>
</reference>
<dbReference type="SUPFAM" id="SSF48208">
    <property type="entry name" value="Six-hairpin glycosidases"/>
    <property type="match status" value="1"/>
</dbReference>
<dbReference type="PANTHER" id="PTHR31616">
    <property type="entry name" value="TREHALASE"/>
    <property type="match status" value="1"/>
</dbReference>
<evidence type="ECO:0000256" key="1">
    <source>
        <dbReference type="SAM" id="SignalP"/>
    </source>
</evidence>